<organism evidence="1">
    <name type="scientific">Lotharella globosa</name>
    <dbReference type="NCBI Taxonomy" id="91324"/>
    <lineage>
        <taxon>Eukaryota</taxon>
        <taxon>Sar</taxon>
        <taxon>Rhizaria</taxon>
        <taxon>Cercozoa</taxon>
        <taxon>Chlorarachniophyceae</taxon>
        <taxon>Lotharella</taxon>
    </lineage>
</organism>
<dbReference type="AlphaFoldDB" id="A0A7S3ZA79"/>
<gene>
    <name evidence="1" type="ORF">LGLO00237_LOCUS28264</name>
</gene>
<protein>
    <submittedName>
        <fullName evidence="1">Uncharacterized protein</fullName>
    </submittedName>
</protein>
<name>A0A7S3ZA79_9EUKA</name>
<reference evidence="1" key="1">
    <citation type="submission" date="2021-01" db="EMBL/GenBank/DDBJ databases">
        <authorList>
            <person name="Corre E."/>
            <person name="Pelletier E."/>
            <person name="Niang G."/>
            <person name="Scheremetjew M."/>
            <person name="Finn R."/>
            <person name="Kale V."/>
            <person name="Holt S."/>
            <person name="Cochrane G."/>
            <person name="Meng A."/>
            <person name="Brown T."/>
            <person name="Cohen L."/>
        </authorList>
    </citation>
    <scope>NUCLEOTIDE SEQUENCE</scope>
    <source>
        <strain evidence="1">CCCM811</strain>
    </source>
</reference>
<evidence type="ECO:0000313" key="1">
    <source>
        <dbReference type="EMBL" id="CAE0676486.1"/>
    </source>
</evidence>
<dbReference type="EMBL" id="HBIV01039829">
    <property type="protein sequence ID" value="CAE0676486.1"/>
    <property type="molecule type" value="Transcribed_RNA"/>
</dbReference>
<accession>A0A7S3ZA79</accession>
<sequence length="111" mass="12167">MCGAQFDRDDIVVKIREAPANVLPSGPTVHHATSAMQISRQSGVPRRLALQAWQAPIPSANSRTARTRSIICVSRRGVAWNALYAYSYMHGRMTFVDLAACATAIPRCVRV</sequence>
<proteinExistence type="predicted"/>